<evidence type="ECO:0000313" key="2">
    <source>
        <dbReference type="EMBL" id="KAF2147999.1"/>
    </source>
</evidence>
<sequence>MHDWADPYRIFRLRLGSIASGSQTQCHLTDFFAVPSSLTCRTLLGGLTVPPSSAQILQLLWLDDDPSDTTLTVTMQSFSSNVHYPTIGQKLNDSFLATTLADDVQLQPDQIRIWSNQLPALEAGDYTLDVQQTIQPPGDKDTQTQDFSLNKQYLQVSGPKLKLLDPNDIHSVYPPQGMTGYSQTLAHVVFKHPTMAWERTGAGAIGFNKAPWVGMLTFTADELILDSGTYSTAGFGVVSPTRHGTISTTAGILSKATQVATPIQPHDPEIQTTDAFDLLLLDSTFFQSLFSSIGNTDRSSSWTADIARFAAMAHVREMHGGFMASTDPQNPQPQYSVVVSPRTGPVGITAVTRVVSHLISLENVQGMALSGKAFVGLASLHSWDWMCVPTDQVDFSTTMRGLGRNIQPLRIPESSLPCPDAQNADVSQKWLGDILQAGYALKNQTTIKGDQTMTLLRGPLIPVLPDSSSLQPFSLKGEDLQRIDSETGLTDVSYSTAWNLARSSAMADKTFSASLLRLRGKIHTAAVQAAKLQALGGTPMNKKSYFDNLNQSLGQVHMAQDVNGLAAHGGSVRWTSSTSENSNRPATYLAENSKYEEESYLNQVAIATESLFGSSTESGPVDSDALAVRAWILDRFYLAGIPLSYLVADPDMLPRETIRTFAIDTAWIDTYIDGALSLANHFAKDDDAIRREIKNCINTYLSTPFADGPNAGITLQVPKWGFFIRSIAVSTFPDLKIEVQMAGDSSKKYPDVLHMQVVAEDTLMCLVDQMPGSGGLTEVKITQPSHQQSFALGTMLTNTLLTTFLHPIPEQYDPTANPPETSSVTWTKGGTSPNPIYDWDIRMLRPDALGTWYIDTVNNLNQTKAEYVGWTSSLDAPSSLIATQLGDPILELILSIEQPVSALDGCKSDNADPYHQPGFQLCVKSLVSPASDQSSISSSKLSTNDRVPAGVSKLPVGPRIGSTWKSGNGGPSNSQQPYLPSINRGNLIYFQRPAQFSCYPVFDPGNNTGSIFALGDATDLVFTLRDPLSDGQPYNTLPQVVEIRIPVIFDTKDTPTGVTGSTTPLLVVPGTANNPTLPKIQGLAPGSRWMFSASLVLDSLFPVYDPTKYANQQVSPQDRTQNLSVVLVITITPRMDLSKLQGQGVQFDGSFMLRNVNLVQSSTNQTTTSALINTAWITSAASVVQAIQMTVQSGLYLSWDLDTASYDLDKEQITMDVTISQPLNTQTQQLVQLFVQSGQNSAVQSNPLRPGDLATSTTCKLPIPAAKAQDMKWTSLVIWPVGSSNQNISPPTRPFNCPSLDLNLYNPDMKWCDGIQITWNATAKYQLAYKISYTLIAPESNRPKTNPGGTSRTISVSSRDGQLLISQSNLELCLDSSNNSIMIQEDTWYDQPHITGGRTSRRFTFILQGDNTATMSAIQSNSISPQSGLVGLGTPTDIQGANYIDFWYTSSGTVRGMRLTDRGSTPSQDYLVSASDSPVNACLANGSSLACFRTSLVKRKDGTYTGTRALFYISSGGKLVYLWIDALITDLTDWSYVGFDQPTEVSPSQFGGGSLQVTWTSVDQELLFINVTDAPVPATSSSTPATLTPDSASLTVSLAVRVIDVLRLLGTFTVPASRVTSIGLGTTRPAGLKGWTDGTNTSLFLVSPSGDILRAYSPTDPPTKDSLSGTVCVLGAKAALEGALEVYLPQNQTRVLFVFWVRADGSVWAAYGATDPGKGFDAPAWAVSKVAPAGAAHAAGRIRVLAGEGVTVGTGFMVVYFDPSGRLQVAIPYPCPAVDGALWWSRSEFRPVVDTPTSYDITGGGQGVGILDVATAAWTGTTNVEMLFVKTDWTLGSVRVEVQGKPLDCSGLVV</sequence>
<keyword evidence="3" id="KW-1185">Reference proteome</keyword>
<feature type="compositionally biased region" description="Polar residues" evidence="1">
    <location>
        <begin position="963"/>
        <end position="978"/>
    </location>
</feature>
<dbReference type="OrthoDB" id="3029913at2759"/>
<organism evidence="2 3">
    <name type="scientific">Myriangium duriaei CBS 260.36</name>
    <dbReference type="NCBI Taxonomy" id="1168546"/>
    <lineage>
        <taxon>Eukaryota</taxon>
        <taxon>Fungi</taxon>
        <taxon>Dikarya</taxon>
        <taxon>Ascomycota</taxon>
        <taxon>Pezizomycotina</taxon>
        <taxon>Dothideomycetes</taxon>
        <taxon>Dothideomycetidae</taxon>
        <taxon>Myriangiales</taxon>
        <taxon>Myriangiaceae</taxon>
        <taxon>Myriangium</taxon>
    </lineage>
</organism>
<accession>A0A9P4ISR9</accession>
<proteinExistence type="predicted"/>
<name>A0A9P4ISR9_9PEZI</name>
<protein>
    <submittedName>
        <fullName evidence="2">Uncharacterized protein</fullName>
    </submittedName>
</protein>
<gene>
    <name evidence="2" type="ORF">K461DRAFT_316429</name>
</gene>
<feature type="region of interest" description="Disordered" evidence="1">
    <location>
        <begin position="934"/>
        <end position="978"/>
    </location>
</feature>
<dbReference type="EMBL" id="ML996094">
    <property type="protein sequence ID" value="KAF2147999.1"/>
    <property type="molecule type" value="Genomic_DNA"/>
</dbReference>
<evidence type="ECO:0000256" key="1">
    <source>
        <dbReference type="SAM" id="MobiDB-lite"/>
    </source>
</evidence>
<evidence type="ECO:0000313" key="3">
    <source>
        <dbReference type="Proteomes" id="UP000799439"/>
    </source>
</evidence>
<comment type="caution">
    <text evidence="2">The sequence shown here is derived from an EMBL/GenBank/DDBJ whole genome shotgun (WGS) entry which is preliminary data.</text>
</comment>
<reference evidence="2" key="1">
    <citation type="journal article" date="2020" name="Stud. Mycol.">
        <title>101 Dothideomycetes genomes: a test case for predicting lifestyles and emergence of pathogens.</title>
        <authorList>
            <person name="Haridas S."/>
            <person name="Albert R."/>
            <person name="Binder M."/>
            <person name="Bloem J."/>
            <person name="Labutti K."/>
            <person name="Salamov A."/>
            <person name="Andreopoulos B."/>
            <person name="Baker S."/>
            <person name="Barry K."/>
            <person name="Bills G."/>
            <person name="Bluhm B."/>
            <person name="Cannon C."/>
            <person name="Castanera R."/>
            <person name="Culley D."/>
            <person name="Daum C."/>
            <person name="Ezra D."/>
            <person name="Gonzalez J."/>
            <person name="Henrissat B."/>
            <person name="Kuo A."/>
            <person name="Liang C."/>
            <person name="Lipzen A."/>
            <person name="Lutzoni F."/>
            <person name="Magnuson J."/>
            <person name="Mondo S."/>
            <person name="Nolan M."/>
            <person name="Ohm R."/>
            <person name="Pangilinan J."/>
            <person name="Park H.-J."/>
            <person name="Ramirez L."/>
            <person name="Alfaro M."/>
            <person name="Sun H."/>
            <person name="Tritt A."/>
            <person name="Yoshinaga Y."/>
            <person name="Zwiers L.-H."/>
            <person name="Turgeon B."/>
            <person name="Goodwin S."/>
            <person name="Spatafora J."/>
            <person name="Crous P."/>
            <person name="Grigoriev I."/>
        </authorList>
    </citation>
    <scope>NUCLEOTIDE SEQUENCE</scope>
    <source>
        <strain evidence="2">CBS 260.36</strain>
    </source>
</reference>
<dbReference type="Proteomes" id="UP000799439">
    <property type="component" value="Unassembled WGS sequence"/>
</dbReference>